<protein>
    <submittedName>
        <fullName evidence="1">Quinone oxidoreductase, putative</fullName>
    </submittedName>
</protein>
<organism evidence="1 2">
    <name type="scientific">Ricinus communis</name>
    <name type="common">Castor bean</name>
    <dbReference type="NCBI Taxonomy" id="3988"/>
    <lineage>
        <taxon>Eukaryota</taxon>
        <taxon>Viridiplantae</taxon>
        <taxon>Streptophyta</taxon>
        <taxon>Embryophyta</taxon>
        <taxon>Tracheophyta</taxon>
        <taxon>Spermatophyta</taxon>
        <taxon>Magnoliopsida</taxon>
        <taxon>eudicotyledons</taxon>
        <taxon>Gunneridae</taxon>
        <taxon>Pentapetalae</taxon>
        <taxon>rosids</taxon>
        <taxon>fabids</taxon>
        <taxon>Malpighiales</taxon>
        <taxon>Euphorbiaceae</taxon>
        <taxon>Acalyphoideae</taxon>
        <taxon>Acalypheae</taxon>
        <taxon>Ricinus</taxon>
    </lineage>
</organism>
<dbReference type="Proteomes" id="UP000008311">
    <property type="component" value="Unassembled WGS sequence"/>
</dbReference>
<dbReference type="SUPFAM" id="SSF50129">
    <property type="entry name" value="GroES-like"/>
    <property type="match status" value="1"/>
</dbReference>
<evidence type="ECO:0000313" key="1">
    <source>
        <dbReference type="EMBL" id="EEF21869.1"/>
    </source>
</evidence>
<reference evidence="2" key="1">
    <citation type="journal article" date="2010" name="Nat. Biotechnol.">
        <title>Draft genome sequence of the oilseed species Ricinus communis.</title>
        <authorList>
            <person name="Chan A.P."/>
            <person name="Crabtree J."/>
            <person name="Zhao Q."/>
            <person name="Lorenzi H."/>
            <person name="Orvis J."/>
            <person name="Puiu D."/>
            <person name="Melake-Berhan A."/>
            <person name="Jones K.M."/>
            <person name="Redman J."/>
            <person name="Chen G."/>
            <person name="Cahoon E.B."/>
            <person name="Gedil M."/>
            <person name="Stanke M."/>
            <person name="Haas B.J."/>
            <person name="Wortman J.R."/>
            <person name="Fraser-Liggett C.M."/>
            <person name="Ravel J."/>
            <person name="Rabinowicz P.D."/>
        </authorList>
    </citation>
    <scope>NUCLEOTIDE SEQUENCE [LARGE SCALE GENOMIC DNA]</scope>
    <source>
        <strain evidence="2">cv. Hale</strain>
    </source>
</reference>
<dbReference type="InParanoid" id="B9TQJ6"/>
<dbReference type="Gene3D" id="3.90.180.10">
    <property type="entry name" value="Medium-chain alcohol dehydrogenases, catalytic domain"/>
    <property type="match status" value="1"/>
</dbReference>
<proteinExistence type="predicted"/>
<feature type="non-terminal residue" evidence="1">
    <location>
        <position position="94"/>
    </location>
</feature>
<accession>B9TQJ6</accession>
<gene>
    <name evidence="1" type="ORF">RCOM_2128450</name>
</gene>
<dbReference type="AlphaFoldDB" id="B9TQJ6"/>
<dbReference type="EMBL" id="EQ998910">
    <property type="protein sequence ID" value="EEF21869.1"/>
    <property type="molecule type" value="Genomic_DNA"/>
</dbReference>
<dbReference type="STRING" id="3988.B9TQJ6"/>
<dbReference type="InterPro" id="IPR011032">
    <property type="entry name" value="GroES-like_sf"/>
</dbReference>
<sequence>MLPQKSSMVVPAPAAYNARTPTTGAPMHALTFETFGGPEVLRLRELDDPPVPPGHLQLAMRAIGLNFADIYRRRGAYHLAGAAPYIAGYEGAGE</sequence>
<keyword evidence="2" id="KW-1185">Reference proteome</keyword>
<name>B9TQJ6_RICCO</name>
<evidence type="ECO:0000313" key="2">
    <source>
        <dbReference type="Proteomes" id="UP000008311"/>
    </source>
</evidence>